<reference evidence="2" key="1">
    <citation type="submission" date="2023-03" db="EMBL/GenBank/DDBJ databases">
        <title>Massive genome expansion in bonnet fungi (Mycena s.s.) driven by repeated elements and novel gene families across ecological guilds.</title>
        <authorList>
            <consortium name="Lawrence Berkeley National Laboratory"/>
            <person name="Harder C.B."/>
            <person name="Miyauchi S."/>
            <person name="Viragh M."/>
            <person name="Kuo A."/>
            <person name="Thoen E."/>
            <person name="Andreopoulos B."/>
            <person name="Lu D."/>
            <person name="Skrede I."/>
            <person name="Drula E."/>
            <person name="Henrissat B."/>
            <person name="Morin E."/>
            <person name="Kohler A."/>
            <person name="Barry K."/>
            <person name="LaButti K."/>
            <person name="Morin E."/>
            <person name="Salamov A."/>
            <person name="Lipzen A."/>
            <person name="Mereny Z."/>
            <person name="Hegedus B."/>
            <person name="Baldrian P."/>
            <person name="Stursova M."/>
            <person name="Weitz H."/>
            <person name="Taylor A."/>
            <person name="Grigoriev I.V."/>
            <person name="Nagy L.G."/>
            <person name="Martin F."/>
            <person name="Kauserud H."/>
        </authorList>
    </citation>
    <scope>NUCLEOTIDE SEQUENCE</scope>
    <source>
        <strain evidence="2">CBHHK067</strain>
    </source>
</reference>
<organism evidence="2 3">
    <name type="scientific">Mycena rosella</name>
    <name type="common">Pink bonnet</name>
    <name type="synonym">Agaricus rosellus</name>
    <dbReference type="NCBI Taxonomy" id="1033263"/>
    <lineage>
        <taxon>Eukaryota</taxon>
        <taxon>Fungi</taxon>
        <taxon>Dikarya</taxon>
        <taxon>Basidiomycota</taxon>
        <taxon>Agaricomycotina</taxon>
        <taxon>Agaricomycetes</taxon>
        <taxon>Agaricomycetidae</taxon>
        <taxon>Agaricales</taxon>
        <taxon>Marasmiineae</taxon>
        <taxon>Mycenaceae</taxon>
        <taxon>Mycena</taxon>
    </lineage>
</organism>
<dbReference type="Proteomes" id="UP001221757">
    <property type="component" value="Unassembled WGS sequence"/>
</dbReference>
<comment type="caution">
    <text evidence="2">The sequence shown here is derived from an EMBL/GenBank/DDBJ whole genome shotgun (WGS) entry which is preliminary data.</text>
</comment>
<sequence>MRSQTLRGTQLSGTSTSSASPLSSQPSAAGQPAAQSSAQPAAQTAAQPAAPHTAQPTAQHAAPPTTRHAAQPAVPAARFGDSAKVYNLVSREVQEDNVVCGYEESLVSKRNGWPYCTYNDWGKKIGGNVQNCPGNVRTAAYLSTNYSGWY</sequence>
<evidence type="ECO:0000313" key="2">
    <source>
        <dbReference type="EMBL" id="KAJ7642932.1"/>
    </source>
</evidence>
<evidence type="ECO:0000256" key="1">
    <source>
        <dbReference type="SAM" id="MobiDB-lite"/>
    </source>
</evidence>
<dbReference type="EMBL" id="JARKIE010000410">
    <property type="protein sequence ID" value="KAJ7642932.1"/>
    <property type="molecule type" value="Genomic_DNA"/>
</dbReference>
<name>A0AAD7FWG8_MYCRO</name>
<accession>A0AAD7FWG8</accession>
<feature type="compositionally biased region" description="Low complexity" evidence="1">
    <location>
        <begin position="1"/>
        <end position="73"/>
    </location>
</feature>
<feature type="region of interest" description="Disordered" evidence="1">
    <location>
        <begin position="1"/>
        <end position="76"/>
    </location>
</feature>
<gene>
    <name evidence="2" type="ORF">B0H17DRAFT_1216257</name>
</gene>
<evidence type="ECO:0000313" key="3">
    <source>
        <dbReference type="Proteomes" id="UP001221757"/>
    </source>
</evidence>
<protein>
    <submittedName>
        <fullName evidence="2">Uncharacterized protein</fullName>
    </submittedName>
</protein>
<dbReference type="AlphaFoldDB" id="A0AAD7FWG8"/>
<proteinExistence type="predicted"/>
<keyword evidence="3" id="KW-1185">Reference proteome</keyword>